<dbReference type="PROSITE" id="PS51118">
    <property type="entry name" value="HTH_HXLR"/>
    <property type="match status" value="1"/>
</dbReference>
<dbReference type="RefSeq" id="WP_214786792.1">
    <property type="nucleotide sequence ID" value="NZ_JANIEL010000027.1"/>
</dbReference>
<dbReference type="PANTHER" id="PTHR33204">
    <property type="entry name" value="TRANSCRIPTIONAL REGULATOR, MARR FAMILY"/>
    <property type="match status" value="1"/>
</dbReference>
<dbReference type="Proteomes" id="UP001596439">
    <property type="component" value="Unassembled WGS sequence"/>
</dbReference>
<keyword evidence="2" id="KW-0238">DNA-binding</keyword>
<evidence type="ECO:0000259" key="4">
    <source>
        <dbReference type="PROSITE" id="PS51118"/>
    </source>
</evidence>
<evidence type="ECO:0000256" key="2">
    <source>
        <dbReference type="ARBA" id="ARBA00023125"/>
    </source>
</evidence>
<feature type="domain" description="HTH hxlR-type" evidence="4">
    <location>
        <begin position="5"/>
        <end position="103"/>
    </location>
</feature>
<dbReference type="EMBL" id="JBHTCE010000001">
    <property type="protein sequence ID" value="MFC7389078.1"/>
    <property type="molecule type" value="Genomic_DNA"/>
</dbReference>
<evidence type="ECO:0000313" key="5">
    <source>
        <dbReference type="EMBL" id="MFC7389078.1"/>
    </source>
</evidence>
<dbReference type="InterPro" id="IPR011991">
    <property type="entry name" value="ArsR-like_HTH"/>
</dbReference>
<proteinExistence type="predicted"/>
<dbReference type="CDD" id="cd00090">
    <property type="entry name" value="HTH_ARSR"/>
    <property type="match status" value="1"/>
</dbReference>
<gene>
    <name evidence="5" type="ORF">ACFQO8_02905</name>
</gene>
<sequence>MPYNIPVEATLDVIGGKWKVVIMCHLIKGERRTSELRKLMPNITQKMLTQQLRELEADGVVVRTVYEQVPPKVIYSLSEYGWSLRPILDAMCAWGECHIDQSGEEVIS</sequence>
<evidence type="ECO:0000313" key="6">
    <source>
        <dbReference type="Proteomes" id="UP001596439"/>
    </source>
</evidence>
<reference evidence="6" key="1">
    <citation type="journal article" date="2019" name="Int. J. Syst. Evol. Microbiol.">
        <title>The Global Catalogue of Microorganisms (GCM) 10K type strain sequencing project: providing services to taxonomists for standard genome sequencing and annotation.</title>
        <authorList>
            <consortium name="The Broad Institute Genomics Platform"/>
            <consortium name="The Broad Institute Genome Sequencing Center for Infectious Disease"/>
            <person name="Wu L."/>
            <person name="Ma J."/>
        </authorList>
    </citation>
    <scope>NUCLEOTIDE SEQUENCE [LARGE SCALE GENOMIC DNA]</scope>
    <source>
        <strain evidence="6">CCUG 55590</strain>
    </source>
</reference>
<accession>A0ABW2PNC2</accession>
<comment type="caution">
    <text evidence="5">The sequence shown here is derived from an EMBL/GenBank/DDBJ whole genome shotgun (WGS) entry which is preliminary data.</text>
</comment>
<dbReference type="InterPro" id="IPR036390">
    <property type="entry name" value="WH_DNA-bd_sf"/>
</dbReference>
<keyword evidence="3" id="KW-0804">Transcription</keyword>
<evidence type="ECO:0000256" key="1">
    <source>
        <dbReference type="ARBA" id="ARBA00023015"/>
    </source>
</evidence>
<dbReference type="InterPro" id="IPR036388">
    <property type="entry name" value="WH-like_DNA-bd_sf"/>
</dbReference>
<dbReference type="InterPro" id="IPR002577">
    <property type="entry name" value="HTH_HxlR"/>
</dbReference>
<name>A0ABW2PNC2_9BACL</name>
<dbReference type="PANTHER" id="PTHR33204:SF29">
    <property type="entry name" value="TRANSCRIPTIONAL REGULATOR"/>
    <property type="match status" value="1"/>
</dbReference>
<dbReference type="Gene3D" id="1.10.10.10">
    <property type="entry name" value="Winged helix-like DNA-binding domain superfamily/Winged helix DNA-binding domain"/>
    <property type="match status" value="1"/>
</dbReference>
<dbReference type="SUPFAM" id="SSF46785">
    <property type="entry name" value="Winged helix' DNA-binding domain"/>
    <property type="match status" value="1"/>
</dbReference>
<organism evidence="5 6">
    <name type="scientific">Exiguobacterium aestuarii</name>
    <dbReference type="NCBI Taxonomy" id="273527"/>
    <lineage>
        <taxon>Bacteria</taxon>
        <taxon>Bacillati</taxon>
        <taxon>Bacillota</taxon>
        <taxon>Bacilli</taxon>
        <taxon>Bacillales</taxon>
        <taxon>Bacillales Family XII. Incertae Sedis</taxon>
        <taxon>Exiguobacterium</taxon>
    </lineage>
</organism>
<keyword evidence="1" id="KW-0805">Transcription regulation</keyword>
<dbReference type="Pfam" id="PF01638">
    <property type="entry name" value="HxlR"/>
    <property type="match status" value="1"/>
</dbReference>
<protein>
    <submittedName>
        <fullName evidence="5">Winged helix-turn-helix transcriptional regulator</fullName>
    </submittedName>
</protein>
<evidence type="ECO:0000256" key="3">
    <source>
        <dbReference type="ARBA" id="ARBA00023163"/>
    </source>
</evidence>
<keyword evidence="6" id="KW-1185">Reference proteome</keyword>